<evidence type="ECO:0000256" key="1">
    <source>
        <dbReference type="SAM" id="MobiDB-lite"/>
    </source>
</evidence>
<evidence type="ECO:0000313" key="5">
    <source>
        <dbReference type="Proteomes" id="UP001168575"/>
    </source>
</evidence>
<dbReference type="CDD" id="cd08547">
    <property type="entry name" value="Type_II_cohesin"/>
    <property type="match status" value="1"/>
</dbReference>
<feature type="non-terminal residue" evidence="4">
    <location>
        <position position="551"/>
    </location>
</feature>
<feature type="compositionally biased region" description="Acidic residues" evidence="1">
    <location>
        <begin position="501"/>
        <end position="526"/>
    </location>
</feature>
<keyword evidence="2" id="KW-0812">Transmembrane</keyword>
<dbReference type="InterPro" id="IPR025883">
    <property type="entry name" value="Cadherin-like_domain"/>
</dbReference>
<feature type="domain" description="Cadherin-like beta-sandwich-like" evidence="3">
    <location>
        <begin position="160"/>
        <end position="240"/>
    </location>
</feature>
<dbReference type="Gene3D" id="2.60.40.680">
    <property type="match status" value="1"/>
</dbReference>
<accession>A0AA43UBF1</accession>
<feature type="compositionally biased region" description="Basic and acidic residues" evidence="1">
    <location>
        <begin position="541"/>
        <end position="551"/>
    </location>
</feature>
<dbReference type="InterPro" id="IPR008965">
    <property type="entry name" value="CBM2/CBM3_carb-bd_dom_sf"/>
</dbReference>
<feature type="region of interest" description="Disordered" evidence="1">
    <location>
        <begin position="466"/>
        <end position="551"/>
    </location>
</feature>
<reference evidence="4" key="1">
    <citation type="submission" date="2023-07" db="EMBL/GenBank/DDBJ databases">
        <title>Between Cages and Wild: Unraveling the Impact of Captivity on Animal Microbiomes and Antimicrobial Resistance.</title>
        <authorList>
            <person name="Schmartz G.P."/>
            <person name="Rehner J."/>
            <person name="Schuff M.J."/>
            <person name="Becker S.L."/>
            <person name="Kravczyk M."/>
            <person name="Gurevich A."/>
            <person name="Francke R."/>
            <person name="Mueller R."/>
            <person name="Keller V."/>
            <person name="Keller A."/>
        </authorList>
    </citation>
    <scope>NUCLEOTIDE SEQUENCE</scope>
    <source>
        <strain evidence="4">S12M_St_49</strain>
    </source>
</reference>
<name>A0AA43UBF1_9ACTN</name>
<evidence type="ECO:0000313" key="4">
    <source>
        <dbReference type="EMBL" id="MDO4842727.1"/>
    </source>
</evidence>
<sequence length="551" mass="59691">MKNFLKKIYMLFLPCLVSLICITSHIDAYALSSRIAFTDLSTEAGQSFSINMKVSSLDSGKLGNVNIMLKYDPAYIEFTDGTNAEGGAGSIRVNGATSEGDTSYTYKLNFKALAAGETSITVDTWEIYDSDSKMATLDKQGSSKITIAGKSESSADASLSELKISPGTLTPVFSTDVTEYTALVGGSTDKIAISAQPTDSTAKVVITGNAELQLGENTISCKVTAADGSTVKDYTIIVTKQEGEVEDASGGISTTGDGVTIGGTSYDIAAEFDDSLLPQGFEKSIYTFGDKEASVAFDSTRNIMLVYLIAADGSGDFYVYDATSDQWSPYVELNTTAKNITIVPLDGSTVLPEGFKETTLDLNGKKVQGWVWASDSEQSYCVVFGMNTDGEKNFYRYDMKEKTVQRYFEDPAIDTGVSMDEYNAAVDKAESLESISMIKNIIIGVLGALCIILIILLIIFKAAGGKKDKPTPKTKKARQAYDEYDDEEADARPARVSKKDEEDDFDIESVPEDALDDDLDSSEEEEYLRGEESLSEDDIKEQEALAKVKQE</sequence>
<feature type="compositionally biased region" description="Basic and acidic residues" evidence="1">
    <location>
        <begin position="490"/>
        <end position="500"/>
    </location>
</feature>
<feature type="transmembrane region" description="Helical" evidence="2">
    <location>
        <begin position="441"/>
        <end position="460"/>
    </location>
</feature>
<dbReference type="AlphaFoldDB" id="A0AA43UBF1"/>
<dbReference type="EMBL" id="JAUMVS010000281">
    <property type="protein sequence ID" value="MDO4842727.1"/>
    <property type="molecule type" value="Genomic_DNA"/>
</dbReference>
<keyword evidence="2" id="KW-0472">Membrane</keyword>
<evidence type="ECO:0000256" key="2">
    <source>
        <dbReference type="SAM" id="Phobius"/>
    </source>
</evidence>
<protein>
    <submittedName>
        <fullName evidence="4">Cadherin-like beta sandwich domain-containing protein</fullName>
    </submittedName>
</protein>
<organism evidence="4 5">
    <name type="scientific">Phoenicibacter congonensis</name>
    <dbReference type="NCBI Taxonomy" id="1944646"/>
    <lineage>
        <taxon>Bacteria</taxon>
        <taxon>Bacillati</taxon>
        <taxon>Actinomycetota</taxon>
        <taxon>Coriobacteriia</taxon>
        <taxon>Eggerthellales</taxon>
        <taxon>Eggerthellaceae</taxon>
        <taxon>Phoenicibacter</taxon>
    </lineage>
</organism>
<proteinExistence type="predicted"/>
<evidence type="ECO:0000259" key="3">
    <source>
        <dbReference type="Pfam" id="PF12733"/>
    </source>
</evidence>
<dbReference type="Proteomes" id="UP001168575">
    <property type="component" value="Unassembled WGS sequence"/>
</dbReference>
<dbReference type="Pfam" id="PF12733">
    <property type="entry name" value="Cadherin-like"/>
    <property type="match status" value="1"/>
</dbReference>
<keyword evidence="5" id="KW-1185">Reference proteome</keyword>
<dbReference type="GO" id="GO:0030246">
    <property type="term" value="F:carbohydrate binding"/>
    <property type="evidence" value="ECO:0007669"/>
    <property type="project" value="InterPro"/>
</dbReference>
<keyword evidence="2" id="KW-1133">Transmembrane helix</keyword>
<dbReference type="SUPFAM" id="SSF69304">
    <property type="entry name" value="Tricorn protease N-terminal domain"/>
    <property type="match status" value="1"/>
</dbReference>
<dbReference type="SUPFAM" id="SSF49384">
    <property type="entry name" value="Carbohydrate-binding domain"/>
    <property type="match status" value="1"/>
</dbReference>
<gene>
    <name evidence="4" type="ORF">Q3982_08650</name>
</gene>
<comment type="caution">
    <text evidence="4">The sequence shown here is derived from an EMBL/GenBank/DDBJ whole genome shotgun (WGS) entry which is preliminary data.</text>
</comment>